<keyword evidence="4 7" id="KW-0574">Periplasm</keyword>
<organism evidence="10 11">
    <name type="scientific">Sulfurivirga caldicuralii</name>
    <dbReference type="NCBI Taxonomy" id="364032"/>
    <lineage>
        <taxon>Bacteria</taxon>
        <taxon>Pseudomonadati</taxon>
        <taxon>Pseudomonadota</taxon>
        <taxon>Gammaproteobacteria</taxon>
        <taxon>Thiotrichales</taxon>
        <taxon>Piscirickettsiaceae</taxon>
        <taxon>Sulfurivirga</taxon>
    </lineage>
</organism>
<evidence type="ECO:0000259" key="9">
    <source>
        <dbReference type="Pfam" id="PF13098"/>
    </source>
</evidence>
<dbReference type="GO" id="GO:0042597">
    <property type="term" value="C:periplasmic space"/>
    <property type="evidence" value="ECO:0007669"/>
    <property type="project" value="UniProtKB-SubCell"/>
</dbReference>
<keyword evidence="5" id="KW-1015">Disulfide bond</keyword>
<comment type="subcellular location">
    <subcellularLocation>
        <location evidence="1 7">Periplasm</location>
    </subcellularLocation>
</comment>
<protein>
    <recommendedName>
        <fullName evidence="7">Thiol:disulfide interchange protein</fullName>
    </recommendedName>
</protein>
<feature type="chain" id="PRO_5011823363" description="Thiol:disulfide interchange protein" evidence="7">
    <location>
        <begin position="22"/>
        <end position="238"/>
    </location>
</feature>
<dbReference type="Pfam" id="PF10411">
    <property type="entry name" value="DsbC_N"/>
    <property type="match status" value="1"/>
</dbReference>
<dbReference type="InterPro" id="IPR036249">
    <property type="entry name" value="Thioredoxin-like_sf"/>
</dbReference>
<reference evidence="10 11" key="1">
    <citation type="submission" date="2016-11" db="EMBL/GenBank/DDBJ databases">
        <authorList>
            <person name="Jaros S."/>
            <person name="Januszkiewicz K."/>
            <person name="Wedrychowicz H."/>
        </authorList>
    </citation>
    <scope>NUCLEOTIDE SEQUENCE [LARGE SCALE GENOMIC DNA]</scope>
    <source>
        <strain evidence="10 11">DSM 17737</strain>
    </source>
</reference>
<dbReference type="PANTHER" id="PTHR35272:SF3">
    <property type="entry name" value="THIOL:DISULFIDE INTERCHANGE PROTEIN DSBC"/>
    <property type="match status" value="1"/>
</dbReference>
<feature type="signal peptide" evidence="7">
    <location>
        <begin position="1"/>
        <end position="21"/>
    </location>
</feature>
<proteinExistence type="inferred from homology"/>
<dbReference type="PANTHER" id="PTHR35272">
    <property type="entry name" value="THIOL:DISULFIDE INTERCHANGE PROTEIN DSBC-RELATED"/>
    <property type="match status" value="1"/>
</dbReference>
<evidence type="ECO:0000256" key="2">
    <source>
        <dbReference type="ARBA" id="ARBA00009813"/>
    </source>
</evidence>
<evidence type="ECO:0000256" key="7">
    <source>
        <dbReference type="RuleBase" id="RU364038"/>
    </source>
</evidence>
<dbReference type="CDD" id="cd03020">
    <property type="entry name" value="DsbA_DsbC_DsbG"/>
    <property type="match status" value="1"/>
</dbReference>
<name>A0A1N6G4D1_9GAMM</name>
<dbReference type="OrthoDB" id="12976at2"/>
<keyword evidence="11" id="KW-1185">Reference proteome</keyword>
<dbReference type="STRING" id="364032.SAMN05443662_1186"/>
<dbReference type="Proteomes" id="UP000198461">
    <property type="component" value="Unassembled WGS sequence"/>
</dbReference>
<evidence type="ECO:0000256" key="4">
    <source>
        <dbReference type="ARBA" id="ARBA00022764"/>
    </source>
</evidence>
<dbReference type="SMR" id="A0A1N6G4D1"/>
<dbReference type="SUPFAM" id="SSF54423">
    <property type="entry name" value="DsbC/DsbG N-terminal domain-like"/>
    <property type="match status" value="1"/>
</dbReference>
<feature type="domain" description="Disulphide bond isomerase DsbC/G N-terminal" evidence="8">
    <location>
        <begin position="19"/>
        <end position="85"/>
    </location>
</feature>
<dbReference type="InterPro" id="IPR033954">
    <property type="entry name" value="DiS-bond_Isoase_DsbC/G"/>
</dbReference>
<evidence type="ECO:0000313" key="10">
    <source>
        <dbReference type="EMBL" id="SIO02374.1"/>
    </source>
</evidence>
<accession>A0A1N6G4D1</accession>
<sequence length="238" mass="26653">MKLKPLFVALGLSTMAFQALADARTMQHKLQKQLPPGQSVQVKETPVPGLYEITLDGQVFYISGDGRYAFQGNLIDLQTKQNLTEPAKQKARADLLKSLPVDKTITYPAKGEQKREVWVFDDLDCPYCRKLHGIFPKLQEAGVTIHVLFFPRNGLGSESYYGAIKVWCAEDRRKAFDEAMETGKVPDTKVCRHPINEHLALAQKIGVTGTPFMVLDNGEMIPGYVPPKMLIEHLVGKR</sequence>
<dbReference type="Gene3D" id="3.40.30.10">
    <property type="entry name" value="Glutaredoxin"/>
    <property type="match status" value="1"/>
</dbReference>
<dbReference type="RefSeq" id="WP_074201480.1">
    <property type="nucleotide sequence ID" value="NZ_FSRE01000003.1"/>
</dbReference>
<comment type="similarity">
    <text evidence="2 7">Belongs to the thioredoxin family. DsbC subfamily.</text>
</comment>
<evidence type="ECO:0000313" key="11">
    <source>
        <dbReference type="Proteomes" id="UP000198461"/>
    </source>
</evidence>
<comment type="function">
    <text evidence="7">Required for disulfide bond formation in some periplasmic proteins. Acts by transferring its disulfide bond to other proteins and is reduced in the process.</text>
</comment>
<dbReference type="InterPro" id="IPR051470">
    <property type="entry name" value="Thiol:disulfide_interchange"/>
</dbReference>
<gene>
    <name evidence="10" type="ORF">SAMN05443662_1186</name>
</gene>
<evidence type="ECO:0000256" key="5">
    <source>
        <dbReference type="ARBA" id="ARBA00023157"/>
    </source>
</evidence>
<evidence type="ECO:0000256" key="1">
    <source>
        <dbReference type="ARBA" id="ARBA00004418"/>
    </source>
</evidence>
<evidence type="ECO:0000256" key="3">
    <source>
        <dbReference type="ARBA" id="ARBA00022729"/>
    </source>
</evidence>
<evidence type="ECO:0000259" key="8">
    <source>
        <dbReference type="Pfam" id="PF10411"/>
    </source>
</evidence>
<dbReference type="EMBL" id="FSRE01000003">
    <property type="protein sequence ID" value="SIO02374.1"/>
    <property type="molecule type" value="Genomic_DNA"/>
</dbReference>
<keyword evidence="6 7" id="KW-0676">Redox-active center</keyword>
<dbReference type="InterPro" id="IPR012336">
    <property type="entry name" value="Thioredoxin-like_fold"/>
</dbReference>
<dbReference type="InterPro" id="IPR018950">
    <property type="entry name" value="DiS-bond_isomerase_DsbC/G_N"/>
</dbReference>
<dbReference type="SUPFAM" id="SSF52833">
    <property type="entry name" value="Thioredoxin-like"/>
    <property type="match status" value="1"/>
</dbReference>
<dbReference type="Gene3D" id="3.10.450.70">
    <property type="entry name" value="Disulphide bond isomerase, DsbC/G, N-terminal"/>
    <property type="match status" value="1"/>
</dbReference>
<keyword evidence="3 7" id="KW-0732">Signal</keyword>
<evidence type="ECO:0000256" key="6">
    <source>
        <dbReference type="ARBA" id="ARBA00023284"/>
    </source>
</evidence>
<feature type="domain" description="Thioredoxin-like fold" evidence="9">
    <location>
        <begin position="109"/>
        <end position="233"/>
    </location>
</feature>
<dbReference type="Pfam" id="PF13098">
    <property type="entry name" value="Thioredoxin_2"/>
    <property type="match status" value="1"/>
</dbReference>
<dbReference type="AlphaFoldDB" id="A0A1N6G4D1"/>
<dbReference type="InterPro" id="IPR009094">
    <property type="entry name" value="DiS-bond_isomerase_DsbC/G_N_sf"/>
</dbReference>